<dbReference type="CDD" id="cd03794">
    <property type="entry name" value="GT4_WbuB-like"/>
    <property type="match status" value="1"/>
</dbReference>
<dbReference type="InterPro" id="IPR001296">
    <property type="entry name" value="Glyco_trans_1"/>
</dbReference>
<protein>
    <submittedName>
        <fullName evidence="5">Capsular biosynthesis protein</fullName>
    </submittedName>
</protein>
<name>A0A9X7E0X9_BACCE</name>
<feature type="domain" description="Glycosyl transferase family 1" evidence="3">
    <location>
        <begin position="188"/>
        <end position="357"/>
    </location>
</feature>
<dbReference type="GO" id="GO:0009103">
    <property type="term" value="P:lipopolysaccharide biosynthetic process"/>
    <property type="evidence" value="ECO:0007669"/>
    <property type="project" value="TreeGrafter"/>
</dbReference>
<evidence type="ECO:0000256" key="1">
    <source>
        <dbReference type="ARBA" id="ARBA00009481"/>
    </source>
</evidence>
<evidence type="ECO:0000259" key="4">
    <source>
        <dbReference type="Pfam" id="PF13439"/>
    </source>
</evidence>
<dbReference type="SUPFAM" id="SSF53756">
    <property type="entry name" value="UDP-Glycosyltransferase/glycogen phosphorylase"/>
    <property type="match status" value="1"/>
</dbReference>
<evidence type="ECO:0000259" key="3">
    <source>
        <dbReference type="Pfam" id="PF00534"/>
    </source>
</evidence>
<dbReference type="EMBL" id="NUUR01000127">
    <property type="protein sequence ID" value="PHG74558.1"/>
    <property type="molecule type" value="Genomic_DNA"/>
</dbReference>
<dbReference type="Pfam" id="PF13439">
    <property type="entry name" value="Glyco_transf_4"/>
    <property type="match status" value="1"/>
</dbReference>
<accession>A0A9X7E0X9</accession>
<comment type="caution">
    <text evidence="5">The sequence shown here is derived from an EMBL/GenBank/DDBJ whole genome shotgun (WGS) entry which is preliminary data.</text>
</comment>
<dbReference type="AlphaFoldDB" id="A0A9X7E0X9"/>
<dbReference type="RefSeq" id="WP_016083937.1">
    <property type="nucleotide sequence ID" value="NZ_NUQH01000049.1"/>
</dbReference>
<dbReference type="Gene3D" id="3.40.50.2000">
    <property type="entry name" value="Glycogen Phosphorylase B"/>
    <property type="match status" value="2"/>
</dbReference>
<evidence type="ECO:0000256" key="2">
    <source>
        <dbReference type="ARBA" id="ARBA00022679"/>
    </source>
</evidence>
<sequence length="382" mass="45106">MKNNLKLDKKKTFMFSSVHVWMDTRIFYKEAQTLAKEGYQVEFYAVDNGAPVIDVGVNVRLLAKKSKWHRPFHWYYLYKEALQSDALYYHFHDPELLLVAERLKKKKPHAILIYDMHEDFPGQIKTKEWIPKWMRKPLSFLVRKKEKRAMRACDAVIFAENYYRSKHLDYGGMKQEVLNLPTWQPINNDEKENKFTFIYVGDIVIDRNVFGMLDMVSELKKRGHHNFQLKLIGPISDQLQFKINKYIKKLGIDKQVIFYGRLPYSEIWTHYRSAHVGLCLLYPDPNYLHSLATKLYEYMAAGLPSIISDFPDWRTLMLETSSGLTVDPHNISEITNAAEKLINNPVLREILGRSGRKSFEDRYNWESEAEKLIKLYHQLGNE</sequence>
<organism evidence="5 6">
    <name type="scientific">Bacillus cereus</name>
    <dbReference type="NCBI Taxonomy" id="1396"/>
    <lineage>
        <taxon>Bacteria</taxon>
        <taxon>Bacillati</taxon>
        <taxon>Bacillota</taxon>
        <taxon>Bacilli</taxon>
        <taxon>Bacillales</taxon>
        <taxon>Bacillaceae</taxon>
        <taxon>Bacillus</taxon>
        <taxon>Bacillus cereus group</taxon>
    </lineage>
</organism>
<feature type="domain" description="Glycosyltransferase subfamily 4-like N-terminal" evidence="4">
    <location>
        <begin position="28"/>
        <end position="171"/>
    </location>
</feature>
<evidence type="ECO:0000313" key="5">
    <source>
        <dbReference type="EMBL" id="PHG74558.1"/>
    </source>
</evidence>
<reference evidence="5 6" key="1">
    <citation type="submission" date="2017-09" db="EMBL/GenBank/DDBJ databases">
        <title>Large-scale bioinformatics analysis of Bacillus genomes uncovers conserved roles of natural products in bacterial physiology.</title>
        <authorList>
            <consortium name="Agbiome Team Llc"/>
            <person name="Bleich R.M."/>
            <person name="Grubbs K.J."/>
            <person name="Santa Maria K.C."/>
            <person name="Allen S.E."/>
            <person name="Farag S."/>
            <person name="Shank E.A."/>
            <person name="Bowers A."/>
        </authorList>
    </citation>
    <scope>NUCLEOTIDE SEQUENCE [LARGE SCALE GENOMIC DNA]</scope>
    <source>
        <strain evidence="5 6">AFS029792</strain>
    </source>
</reference>
<dbReference type="GO" id="GO:0016757">
    <property type="term" value="F:glycosyltransferase activity"/>
    <property type="evidence" value="ECO:0007669"/>
    <property type="project" value="InterPro"/>
</dbReference>
<dbReference type="PANTHER" id="PTHR46401:SF2">
    <property type="entry name" value="GLYCOSYLTRANSFERASE WBBK-RELATED"/>
    <property type="match status" value="1"/>
</dbReference>
<proteinExistence type="inferred from homology"/>
<dbReference type="Pfam" id="PF00534">
    <property type="entry name" value="Glycos_transf_1"/>
    <property type="match status" value="1"/>
</dbReference>
<dbReference type="PANTHER" id="PTHR46401">
    <property type="entry name" value="GLYCOSYLTRANSFERASE WBBK-RELATED"/>
    <property type="match status" value="1"/>
</dbReference>
<evidence type="ECO:0000313" key="6">
    <source>
        <dbReference type="Proteomes" id="UP000225135"/>
    </source>
</evidence>
<dbReference type="InterPro" id="IPR028098">
    <property type="entry name" value="Glyco_trans_4-like_N"/>
</dbReference>
<gene>
    <name evidence="5" type="ORF">COI69_29835</name>
</gene>
<comment type="similarity">
    <text evidence="1">Belongs to the glycosyltransferase group 1 family. Glycosyltransferase 4 subfamily.</text>
</comment>
<dbReference type="Proteomes" id="UP000225135">
    <property type="component" value="Unassembled WGS sequence"/>
</dbReference>
<keyword evidence="2" id="KW-0808">Transferase</keyword>